<dbReference type="PANTHER" id="PTHR34383">
    <property type="entry name" value="POLYPHOSPHATE:AMP PHOSPHOTRANSFERASE-RELATED"/>
    <property type="match status" value="1"/>
</dbReference>
<dbReference type="EMBL" id="PNHP01000003">
    <property type="protein sequence ID" value="PMC81453.1"/>
    <property type="molecule type" value="Genomic_DNA"/>
</dbReference>
<feature type="domain" description="Polyphosphate kinase-2-related" evidence="2">
    <location>
        <begin position="262"/>
        <end position="487"/>
    </location>
</feature>
<dbReference type="GeneID" id="84578604"/>
<dbReference type="SUPFAM" id="SSF52540">
    <property type="entry name" value="P-loop containing nucleoside triphosphate hydrolases"/>
    <property type="match status" value="2"/>
</dbReference>
<dbReference type="Gene3D" id="3.40.50.300">
    <property type="entry name" value="P-loop containing nucleotide triphosphate hydrolases"/>
    <property type="match status" value="2"/>
</dbReference>
<comment type="caution">
    <text evidence="3">The sequence shown here is derived from an EMBL/GenBank/DDBJ whole genome shotgun (WGS) entry which is preliminary data.</text>
</comment>
<proteinExistence type="predicted"/>
<dbReference type="PANTHER" id="PTHR34383:SF3">
    <property type="entry name" value="POLYPHOSPHATE:AMP PHOSPHOTRANSFERASE"/>
    <property type="match status" value="1"/>
</dbReference>
<dbReference type="AlphaFoldDB" id="A0A2N6UIN0"/>
<dbReference type="Proteomes" id="UP000235658">
    <property type="component" value="Unassembled WGS sequence"/>
</dbReference>
<evidence type="ECO:0000259" key="2">
    <source>
        <dbReference type="Pfam" id="PF03976"/>
    </source>
</evidence>
<feature type="coiled-coil region" evidence="1">
    <location>
        <begin position="222"/>
        <end position="284"/>
    </location>
</feature>
<feature type="domain" description="Polyphosphate kinase-2-related" evidence="2">
    <location>
        <begin position="19"/>
        <end position="226"/>
    </location>
</feature>
<sequence>MGNLISVDRKMKFQNFKRSELAERLGRLARICNDLDIPILIIVDGWESSGRGYVIKDLCREFAAKNFDVEVFDKDESFDDKYPFIRKFWIDVPEKGRIKIFDRSFYYKIFEKKNLSDKEIQKRIDSIKSIEKALFDDQTIILKFFLNVDKKEQKKRVEKLEDSFKEDFYIDGLDVDQVKNYKDYEKHFKKTLDASDFSYARWDIVDSNDKKAASKEVLGLALDRISQGMERIIRQREENENEKRDYISSSNILQNIDLSKSISDDEYKEKKDKLQDEVAKLMYKFYQKGISQVLVFEGVDAAGKDGAIERLIKKVDPRLYSVHGISAPSKEELSRNYLWRFFTKLPRDGYVGIFSRSWYGRVMVERVEGFAKTNEWDRAYEEMLDMEKQIYDHGSLVLKFFVTIDKDEQLKRFKDRQREPDKQYKITDEDWRNRDKWDDYIEAMNEMLERTNANYAPWIIVEGNCKKYARIKVMEEYIKAAKNHLKKLENKK</sequence>
<reference evidence="3 4" key="1">
    <citation type="submission" date="2017-09" db="EMBL/GenBank/DDBJ databases">
        <title>Bacterial strain isolated from the female urinary microbiota.</title>
        <authorList>
            <person name="Thomas-White K."/>
            <person name="Kumar N."/>
            <person name="Forster S."/>
            <person name="Putonti C."/>
            <person name="Lawley T."/>
            <person name="Wolfe A.J."/>
        </authorList>
    </citation>
    <scope>NUCLEOTIDE SEQUENCE [LARGE SCALE GENOMIC DNA]</scope>
    <source>
        <strain evidence="3 4">UMB0204</strain>
    </source>
</reference>
<dbReference type="InterPro" id="IPR027417">
    <property type="entry name" value="P-loop_NTPase"/>
</dbReference>
<accession>A0A2N6UIN0</accession>
<dbReference type="Pfam" id="PF03976">
    <property type="entry name" value="PPK2"/>
    <property type="match status" value="2"/>
</dbReference>
<dbReference type="InterPro" id="IPR022488">
    <property type="entry name" value="PPK2-related"/>
</dbReference>
<name>A0A2N6UIN0_9FIRM</name>
<gene>
    <name evidence="3" type="ORF">CJ192_05345</name>
</gene>
<evidence type="ECO:0000313" key="4">
    <source>
        <dbReference type="Proteomes" id="UP000235658"/>
    </source>
</evidence>
<evidence type="ECO:0000256" key="1">
    <source>
        <dbReference type="SAM" id="Coils"/>
    </source>
</evidence>
<organism evidence="3 4">
    <name type="scientific">Anaerococcus hydrogenalis</name>
    <dbReference type="NCBI Taxonomy" id="33029"/>
    <lineage>
        <taxon>Bacteria</taxon>
        <taxon>Bacillati</taxon>
        <taxon>Bacillota</taxon>
        <taxon>Tissierellia</taxon>
        <taxon>Tissierellales</taxon>
        <taxon>Peptoniphilaceae</taxon>
        <taxon>Anaerococcus</taxon>
    </lineage>
</organism>
<evidence type="ECO:0000313" key="3">
    <source>
        <dbReference type="EMBL" id="PMC81453.1"/>
    </source>
</evidence>
<dbReference type="RefSeq" id="WP_102198022.1">
    <property type="nucleotide sequence ID" value="NZ_CAUPDS010000002.1"/>
</dbReference>
<keyword evidence="1" id="KW-0175">Coiled coil</keyword>
<protein>
    <recommendedName>
        <fullName evidence="2">Polyphosphate kinase-2-related domain-containing protein</fullName>
    </recommendedName>
</protein>